<proteinExistence type="predicted"/>
<feature type="region of interest" description="Disordered" evidence="1">
    <location>
        <begin position="144"/>
        <end position="171"/>
    </location>
</feature>
<protein>
    <submittedName>
        <fullName evidence="2">Uncharacterized protein</fullName>
    </submittedName>
</protein>
<accession>A0ABR4BTY6</accession>
<comment type="caution">
    <text evidence="2">The sequence shown here is derived from an EMBL/GenBank/DDBJ whole genome shotgun (WGS) entry which is preliminary data.</text>
</comment>
<sequence>MLLGNNRSLEADKAAAKLDQRQDQDLSDLEELTVGWFEATKNEKFMPETTLDEINPTDAHFSGSSTTARAYLCFRAIRPPTYKFHMDGEEDSEGSHLIQLLAKHGLISLRNSTQLKTMLWGSKAKIPMTLESPVPNQNEISKITQTPEKQAEPSSLRSSEASPAGVDSRTQGADASQHLQALFTWMDDVPCCLESANVSCAALMGNFSDFWMCLCIAPWSAMYASHSRNHSPPYLIPLLQHVVSRIDFGRSDPVTDSVTPIISGMESMDVNDAVLFSLDPNSPTSNLPKQAQYLNKRALPESSSEPIVDPIKVEENDWPSRTPTETAQAELLVSLFRAFSTVIQCGPYPWFNTVADQKQYSFGNSPNSGTTPSPTATFKACLDGFIYESPLALPERIFAGLEVKDEPRPAFHLLHASQDPVRRQEAAEIVAIIYTNRETFKEQAGSDETDQAQLFFSVNKDSFSFSVAIIPFRWLQYISDPKSLVLGASGASVKAADMLRIHEYGPARLDRSEDVRKILLERKLVMIMNHAIYPEASMRKSEKESRNRVQGI</sequence>
<evidence type="ECO:0000256" key="1">
    <source>
        <dbReference type="SAM" id="MobiDB-lite"/>
    </source>
</evidence>
<feature type="compositionally biased region" description="Polar residues" evidence="1">
    <location>
        <begin position="144"/>
        <end position="161"/>
    </location>
</feature>
<dbReference type="Proteomes" id="UP001595075">
    <property type="component" value="Unassembled WGS sequence"/>
</dbReference>
<organism evidence="2 3">
    <name type="scientific">Oculimacula yallundae</name>
    <dbReference type="NCBI Taxonomy" id="86028"/>
    <lineage>
        <taxon>Eukaryota</taxon>
        <taxon>Fungi</taxon>
        <taxon>Dikarya</taxon>
        <taxon>Ascomycota</taxon>
        <taxon>Pezizomycotina</taxon>
        <taxon>Leotiomycetes</taxon>
        <taxon>Helotiales</taxon>
        <taxon>Ploettnerulaceae</taxon>
        <taxon>Oculimacula</taxon>
    </lineage>
</organism>
<evidence type="ECO:0000313" key="3">
    <source>
        <dbReference type="Proteomes" id="UP001595075"/>
    </source>
</evidence>
<keyword evidence="3" id="KW-1185">Reference proteome</keyword>
<dbReference type="EMBL" id="JAZHXI010000022">
    <property type="protein sequence ID" value="KAL2060514.1"/>
    <property type="molecule type" value="Genomic_DNA"/>
</dbReference>
<reference evidence="2 3" key="1">
    <citation type="journal article" date="2024" name="Commun. Biol.">
        <title>Comparative genomic analysis of thermophilic fungi reveals convergent evolutionary adaptations and gene losses.</title>
        <authorList>
            <person name="Steindorff A.S."/>
            <person name="Aguilar-Pontes M.V."/>
            <person name="Robinson A.J."/>
            <person name="Andreopoulos B."/>
            <person name="LaButti K."/>
            <person name="Kuo A."/>
            <person name="Mondo S."/>
            <person name="Riley R."/>
            <person name="Otillar R."/>
            <person name="Haridas S."/>
            <person name="Lipzen A."/>
            <person name="Grimwood J."/>
            <person name="Schmutz J."/>
            <person name="Clum A."/>
            <person name="Reid I.D."/>
            <person name="Moisan M.C."/>
            <person name="Butler G."/>
            <person name="Nguyen T.T.M."/>
            <person name="Dewar K."/>
            <person name="Conant G."/>
            <person name="Drula E."/>
            <person name="Henrissat B."/>
            <person name="Hansel C."/>
            <person name="Singer S."/>
            <person name="Hutchinson M.I."/>
            <person name="de Vries R.P."/>
            <person name="Natvig D.O."/>
            <person name="Powell A.J."/>
            <person name="Tsang A."/>
            <person name="Grigoriev I.V."/>
        </authorList>
    </citation>
    <scope>NUCLEOTIDE SEQUENCE [LARGE SCALE GENOMIC DNA]</scope>
    <source>
        <strain evidence="2 3">CBS 494.80</strain>
    </source>
</reference>
<gene>
    <name evidence="2" type="ORF">VTL71DRAFT_9545</name>
</gene>
<name>A0ABR4BTY6_9HELO</name>
<evidence type="ECO:0000313" key="2">
    <source>
        <dbReference type="EMBL" id="KAL2060514.1"/>
    </source>
</evidence>